<dbReference type="InterPro" id="IPR035370">
    <property type="entry name" value="Nrap_D5"/>
</dbReference>
<evidence type="ECO:0000259" key="11">
    <source>
        <dbReference type="Pfam" id="PF03813"/>
    </source>
</evidence>
<dbReference type="GO" id="GO:0003723">
    <property type="term" value="F:RNA binding"/>
    <property type="evidence" value="ECO:0007669"/>
    <property type="project" value="UniProtKB-KW"/>
</dbReference>
<evidence type="ECO:0000256" key="6">
    <source>
        <dbReference type="ARBA" id="ARBA00022884"/>
    </source>
</evidence>
<dbReference type="PANTHER" id="PTHR17972">
    <property type="entry name" value="NUCLEOLAR RNA-ASSOCIATED PROTEIN"/>
    <property type="match status" value="1"/>
</dbReference>
<proteinExistence type="inferred from homology"/>
<dbReference type="FunFam" id="1.10.1410.10:FF:000006">
    <property type="entry name" value="Nucleolar protein 6"/>
    <property type="match status" value="1"/>
</dbReference>
<feature type="region of interest" description="Disordered" evidence="10">
    <location>
        <begin position="1"/>
        <end position="33"/>
    </location>
</feature>
<evidence type="ECO:0000256" key="7">
    <source>
        <dbReference type="ARBA" id="ARBA00023242"/>
    </source>
</evidence>
<comment type="function">
    <text evidence="8">Part of the small subunit (SSU) processome, first precursor of the small eukaryotic ribosomal subunit. During the assembly of the SSU processome in the nucleolus, many ribosome biogenesis factors, an RNA chaperone and ribosomal proteins associate with the nascent pre-rRNA and work in concert to generate RNA folding, modifications, rearrangements and cleavage as well as targeted degradation of pre-ribosomal RNA by the RNA exosome.</text>
</comment>
<dbReference type="Proteomes" id="UP000192220">
    <property type="component" value="Unplaced"/>
</dbReference>
<evidence type="ECO:0000259" key="15">
    <source>
        <dbReference type="Pfam" id="PF17406"/>
    </source>
</evidence>
<dbReference type="InParanoid" id="A0A2I4B7X9"/>
<protein>
    <recommendedName>
        <fullName evidence="4 9">Nucleolar protein 6</fullName>
    </recommendedName>
</protein>
<feature type="domain" description="Nrap protein" evidence="12">
    <location>
        <begin position="321"/>
        <end position="460"/>
    </location>
</feature>
<dbReference type="STRING" id="52670.A0A2I4B7X9"/>
<dbReference type="Pfam" id="PF17403">
    <property type="entry name" value="Nrap_D2"/>
    <property type="match status" value="1"/>
</dbReference>
<dbReference type="InterPro" id="IPR005554">
    <property type="entry name" value="NOL6/Upt22"/>
</dbReference>
<dbReference type="GO" id="GO:0006409">
    <property type="term" value="P:tRNA export from nucleus"/>
    <property type="evidence" value="ECO:0007669"/>
    <property type="project" value="TreeGrafter"/>
</dbReference>
<evidence type="ECO:0000256" key="3">
    <source>
        <dbReference type="ARBA" id="ARBA00006674"/>
    </source>
</evidence>
<evidence type="ECO:0000256" key="4">
    <source>
        <dbReference type="ARBA" id="ARBA00016437"/>
    </source>
</evidence>
<dbReference type="CTD" id="65083"/>
<dbReference type="PANTHER" id="PTHR17972:SF0">
    <property type="entry name" value="NUCLEOLAR PROTEIN 6"/>
    <property type="match status" value="1"/>
</dbReference>
<evidence type="ECO:0000313" key="17">
    <source>
        <dbReference type="Proteomes" id="UP000192220"/>
    </source>
</evidence>
<evidence type="ECO:0000256" key="5">
    <source>
        <dbReference type="ARBA" id="ARBA00022454"/>
    </source>
</evidence>
<evidence type="ECO:0000256" key="1">
    <source>
        <dbReference type="ARBA" id="ARBA00004286"/>
    </source>
</evidence>
<dbReference type="InterPro" id="IPR035082">
    <property type="entry name" value="Nrap_D1"/>
</dbReference>
<dbReference type="GO" id="GO:0032545">
    <property type="term" value="C:CURI complex"/>
    <property type="evidence" value="ECO:0007669"/>
    <property type="project" value="TreeGrafter"/>
</dbReference>
<dbReference type="GO" id="GO:0006364">
    <property type="term" value="P:rRNA processing"/>
    <property type="evidence" value="ECO:0007669"/>
    <property type="project" value="TreeGrafter"/>
</dbReference>
<dbReference type="InterPro" id="IPR035368">
    <property type="entry name" value="Nrap_D3"/>
</dbReference>
<evidence type="ECO:0000256" key="9">
    <source>
        <dbReference type="RuleBase" id="RU364032"/>
    </source>
</evidence>
<dbReference type="InterPro" id="IPR035369">
    <property type="entry name" value="Nrap_D4"/>
</dbReference>
<keyword evidence="17" id="KW-1185">Reference proteome</keyword>
<dbReference type="Pfam" id="PF17406">
    <property type="entry name" value="Nrap_D5"/>
    <property type="match status" value="1"/>
</dbReference>
<feature type="domain" description="Nrap protein" evidence="15">
    <location>
        <begin position="846"/>
        <end position="1001"/>
    </location>
</feature>
<dbReference type="FunFam" id="1.10.1410.10:FF:000005">
    <property type="entry name" value="Nucleolar protein 6"/>
    <property type="match status" value="1"/>
</dbReference>
<keyword evidence="7 9" id="KW-0539">Nucleus</keyword>
<dbReference type="KEGG" id="alim:106517499"/>
<dbReference type="InterPro" id="IPR035367">
    <property type="entry name" value="Nrap_D2"/>
</dbReference>
<feature type="domain" description="Nrap protein" evidence="11">
    <location>
        <begin position="178"/>
        <end position="315"/>
    </location>
</feature>
<feature type="domain" description="Nrap protein" evidence="13">
    <location>
        <begin position="467"/>
        <end position="625"/>
    </location>
</feature>
<organism evidence="17 18">
    <name type="scientific">Austrofundulus limnaeus</name>
    <name type="common">Annual killifish</name>
    <dbReference type="NCBI Taxonomy" id="52670"/>
    <lineage>
        <taxon>Eukaryota</taxon>
        <taxon>Metazoa</taxon>
        <taxon>Chordata</taxon>
        <taxon>Craniata</taxon>
        <taxon>Vertebrata</taxon>
        <taxon>Euteleostomi</taxon>
        <taxon>Actinopterygii</taxon>
        <taxon>Neopterygii</taxon>
        <taxon>Teleostei</taxon>
        <taxon>Neoteleostei</taxon>
        <taxon>Acanthomorphata</taxon>
        <taxon>Ovalentaria</taxon>
        <taxon>Atherinomorphae</taxon>
        <taxon>Cyprinodontiformes</taxon>
        <taxon>Rivulidae</taxon>
        <taxon>Austrofundulus</taxon>
    </lineage>
</organism>
<dbReference type="GeneID" id="106517499"/>
<evidence type="ECO:0000259" key="13">
    <source>
        <dbReference type="Pfam" id="PF17404"/>
    </source>
</evidence>
<dbReference type="InterPro" id="IPR035371">
    <property type="entry name" value="Nrap_D6"/>
</dbReference>
<accession>A0A2I4B7X9</accession>
<evidence type="ECO:0000313" key="18">
    <source>
        <dbReference type="RefSeq" id="XP_013863825.1"/>
    </source>
</evidence>
<evidence type="ECO:0000256" key="8">
    <source>
        <dbReference type="ARBA" id="ARBA00035000"/>
    </source>
</evidence>
<comment type="similarity">
    <text evidence="3 9">Belongs to the NRAP family.</text>
</comment>
<evidence type="ECO:0000259" key="12">
    <source>
        <dbReference type="Pfam" id="PF17403"/>
    </source>
</evidence>
<name>A0A2I4B7X9_AUSLI</name>
<evidence type="ECO:0000259" key="14">
    <source>
        <dbReference type="Pfam" id="PF17405"/>
    </source>
</evidence>
<dbReference type="AlphaFoldDB" id="A0A2I4B7X9"/>
<feature type="domain" description="Nrap protein" evidence="16">
    <location>
        <begin position="1003"/>
        <end position="1137"/>
    </location>
</feature>
<feature type="domain" description="Nrap protein" evidence="14">
    <location>
        <begin position="643"/>
        <end position="844"/>
    </location>
</feature>
<evidence type="ECO:0000259" key="16">
    <source>
        <dbReference type="Pfam" id="PF17407"/>
    </source>
</evidence>
<keyword evidence="5" id="KW-0158">Chromosome</keyword>
<keyword evidence="6 9" id="KW-0694">RNA-binding</keyword>
<dbReference type="Gene3D" id="1.10.1410.10">
    <property type="match status" value="2"/>
</dbReference>
<dbReference type="Gene3D" id="3.30.70.3030">
    <property type="match status" value="1"/>
</dbReference>
<dbReference type="GO" id="GO:0005694">
    <property type="term" value="C:chromosome"/>
    <property type="evidence" value="ECO:0007669"/>
    <property type="project" value="UniProtKB-SubCell"/>
</dbReference>
<dbReference type="FunFam" id="3.30.70.3030:FF:000001">
    <property type="entry name" value="Nucleolar protein 6"/>
    <property type="match status" value="1"/>
</dbReference>
<dbReference type="GO" id="GO:0032040">
    <property type="term" value="C:small-subunit processome"/>
    <property type="evidence" value="ECO:0007669"/>
    <property type="project" value="TreeGrafter"/>
</dbReference>
<dbReference type="FunCoup" id="A0A2I4B7X9">
    <property type="interactions" value="1729"/>
</dbReference>
<dbReference type="OrthoDB" id="10251401at2759"/>
<dbReference type="SUPFAM" id="SSF81631">
    <property type="entry name" value="PAP/OAS1 substrate-binding domain"/>
    <property type="match status" value="1"/>
</dbReference>
<sequence>MKKKQKVVEEPEQINPLGLACDDDKKEEEENEPLIKAKRLKPEEEEEVVYHPVKLSRNDLYRPPTAEELNQLKEAETLFHCSLLKMQMDELLKEVVLGERRNQQISSFIQTVTNLLQNVPTSPKVEVNDLSWLSGAVKVPFLLMPKTTKGKFHMATPASIDLIGSYPLGTCIKPNIKVDLAVTMPAEILQPKDFLNQRYPRKRALYLAGLAQHLTSSPEIGTMRFSSLHGNRLRPVLLLTPPGKDSSRFTVCVHVCPPPGFFKPSRFHPDRNNVRTEWYTGLQTPESSEPPTPHYNSSVLGDLLPRAHLQFLSAVGAQCSAFSDGVALLKVWLRQRELNQGTGCFNGFLASMLMAYLLVTHRISNTMTAYQLLRNSLNFLASTDLTVNGISLAKDPDSTAPSLVDFHSAFQVVFVDPSGHLNMCAEMTACTYKQLQHEASLSLQFWDNPTVDGFQCLLMTPKTIIRTSDHVFQLCDLVKLQTSCKKQNLMSELMDRSGNYIQTALRFILSLLQQGLGQRIHLLTHSLSPDTEWSVESEAPKYKAHPPLSFGLLLRPELAASVLERGPPADNPKAAEFRQLWGPRSELRRFQDGAITEAVLWDGNSMWQKRLVPEQIITHLLQLHADIPKSCVRYVGALVDDVIKTGCQVPSTGEEESLLVVQSYDDLSRKLWRLEELPLTVTALQGAHPALRYTQVFPPEPLKLDYSFFDREKTSRSLVPKEDKPCPHYVTPITVICHMEGSGKWPHDRLAIRHIRAAFHIQLAELLKKHHNYTCKPCPTHLDVWKDGLAFRIQVAYHREPQVLRESVNADGLLVVRDNEEAQALEMITIHKPLLTSTLHGLQQQHPSFGAVCRLAKRWLAAQLFSDDITEDTADLLVASLFLQPAPFTPPGSPQVGFLRFLLLLSCFDWRNNPLVVNFNSQLTAADYTEIKNDFMASRDSLPVMFIATPKDKKLSLWTRRAPSIQMLQRVMVVAAESLKVLEHQLMDGSQTQDVRVIMRPPLDAYDVLIHLNPKQVPLLSRAVDPPTVTFSRGVITDGTPQSGGALPVIDYNPVSLYLNELREAFGDLALFFCDPYGGTVISVLWKPKAFVPAPFKTSQMTARTAKVTGEEVKTVPNVEAILEDFKVLGKGLVKSVEAKFEKWTF</sequence>
<reference evidence="18" key="1">
    <citation type="submission" date="2025-08" db="UniProtKB">
        <authorList>
            <consortium name="RefSeq"/>
        </authorList>
    </citation>
    <scope>IDENTIFICATION</scope>
    <source>
        <strain evidence="18">Quisiro</strain>
        <tissue evidence="18">Liver</tissue>
    </source>
</reference>
<dbReference type="RefSeq" id="XP_013863825.1">
    <property type="nucleotide sequence ID" value="XM_014008371.1"/>
</dbReference>
<gene>
    <name evidence="18" type="primary">nol6</name>
</gene>
<evidence type="ECO:0000256" key="2">
    <source>
        <dbReference type="ARBA" id="ARBA00004604"/>
    </source>
</evidence>
<dbReference type="Pfam" id="PF17407">
    <property type="entry name" value="Nrap_D6"/>
    <property type="match status" value="1"/>
</dbReference>
<dbReference type="Pfam" id="PF03813">
    <property type="entry name" value="Nrap"/>
    <property type="match status" value="1"/>
</dbReference>
<evidence type="ECO:0000256" key="10">
    <source>
        <dbReference type="SAM" id="MobiDB-lite"/>
    </source>
</evidence>
<dbReference type="GO" id="GO:0034456">
    <property type="term" value="C:UTP-C complex"/>
    <property type="evidence" value="ECO:0007669"/>
    <property type="project" value="TreeGrafter"/>
</dbReference>
<dbReference type="Pfam" id="PF17404">
    <property type="entry name" value="Nrap_D3"/>
    <property type="match status" value="1"/>
</dbReference>
<dbReference type="Pfam" id="PF17405">
    <property type="entry name" value="Nrap_D4"/>
    <property type="match status" value="1"/>
</dbReference>
<comment type="subcellular location">
    <subcellularLocation>
        <location evidence="1">Chromosome</location>
    </subcellularLocation>
    <subcellularLocation>
        <location evidence="2 9">Nucleus</location>
        <location evidence="2 9">Nucleolus</location>
    </subcellularLocation>
</comment>